<gene>
    <name evidence="2" type="ORF">BaRGS_00011677</name>
</gene>
<feature type="compositionally biased region" description="Basic and acidic residues" evidence="1">
    <location>
        <begin position="8"/>
        <end position="19"/>
    </location>
</feature>
<comment type="caution">
    <text evidence="2">The sequence shown here is derived from an EMBL/GenBank/DDBJ whole genome shotgun (WGS) entry which is preliminary data.</text>
</comment>
<feature type="compositionally biased region" description="Polar residues" evidence="1">
    <location>
        <begin position="20"/>
        <end position="29"/>
    </location>
</feature>
<evidence type="ECO:0000256" key="1">
    <source>
        <dbReference type="SAM" id="MobiDB-lite"/>
    </source>
</evidence>
<organism evidence="2 3">
    <name type="scientific">Batillaria attramentaria</name>
    <dbReference type="NCBI Taxonomy" id="370345"/>
    <lineage>
        <taxon>Eukaryota</taxon>
        <taxon>Metazoa</taxon>
        <taxon>Spiralia</taxon>
        <taxon>Lophotrochozoa</taxon>
        <taxon>Mollusca</taxon>
        <taxon>Gastropoda</taxon>
        <taxon>Caenogastropoda</taxon>
        <taxon>Sorbeoconcha</taxon>
        <taxon>Cerithioidea</taxon>
        <taxon>Batillariidae</taxon>
        <taxon>Batillaria</taxon>
    </lineage>
</organism>
<keyword evidence="3" id="KW-1185">Reference proteome</keyword>
<feature type="compositionally biased region" description="Basic and acidic residues" evidence="1">
    <location>
        <begin position="58"/>
        <end position="71"/>
    </location>
</feature>
<evidence type="ECO:0008006" key="4">
    <source>
        <dbReference type="Google" id="ProtNLM"/>
    </source>
</evidence>
<feature type="region of interest" description="Disordered" evidence="1">
    <location>
        <begin position="1"/>
        <end position="71"/>
    </location>
</feature>
<dbReference type="AlphaFoldDB" id="A0ABD0LC42"/>
<reference evidence="2 3" key="1">
    <citation type="journal article" date="2023" name="Sci. Data">
        <title>Genome assembly of the Korean intertidal mud-creeper Batillaria attramentaria.</title>
        <authorList>
            <person name="Patra A.K."/>
            <person name="Ho P.T."/>
            <person name="Jun S."/>
            <person name="Lee S.J."/>
            <person name="Kim Y."/>
            <person name="Won Y.J."/>
        </authorList>
    </citation>
    <scope>NUCLEOTIDE SEQUENCE [LARGE SCALE GENOMIC DNA]</scope>
    <source>
        <strain evidence="2">Wonlab-2016</strain>
    </source>
</reference>
<feature type="compositionally biased region" description="Polar residues" evidence="1">
    <location>
        <begin position="42"/>
        <end position="56"/>
    </location>
</feature>
<dbReference type="EMBL" id="JACVVK020000061">
    <property type="protein sequence ID" value="KAK7497147.1"/>
    <property type="molecule type" value="Genomic_DNA"/>
</dbReference>
<sequence length="977" mass="109660">MESPATRETMDRQRGHDPRQGQSGTYSGRNNRRPGPYPVSRPTVSGKQHVAQQVKTDSVAEKKQLSDVREHDAQNRILHALTRLFESQQEEMFVVVNLTFDNYLNYAGGYETSKAVPVCNGADAAGVPSTVNGLNVLPPGMSQQDYAVFPRPRDLSPELQRGRFDILMISKQHGFVICEIKTVGDTLSIPDMGKLDEHKSIRKRISKALQQLNKEETVLRHLVKDIDPNVPIRKAFILPNLKRQNFLGVLLQDQGLKKKLTDHWKQSVDKDFPDRHQRTTVVPPVCFHRGSYRTETIANLDVTVQIPSKQLSDVREHDAQNRILHALTRLFESQQEEMFVVVNLTFDNYLNYAGGYETSKAVPVCNGADAAGVPSTVNGLNVLPPGMSQQDYAVFPRPRDLSPELQRGRFDILMISKQHGFVICEIKTVGDTLSIPDMGKHDEHNNIKKRISKALQQLNKEETVLRHLVKDIDPNVPIRKAFILPNLKRQNFLGVLLQDQGLKKVEKPVQALKSCVFSDHMPPVGQGLDIDQSVMEQLKKWWKHLVSDANPTPMSDEAYNSVIARFCGPATSLHVQTATQPRADVRTVAKAVQETARCSKATTLFEEQIKEHLDDPRDKERVKIITTSGGRLVDVIDHLVTSSATLQREKNENRSTLFQQNAQRASDSQKMSSQGISLHLIMDEVPWFFEQFVQLFEQKLASLGTYSLWAASVYHGTRPKSFKEEKLARSRRCPPVVVKEIERGAAWSTRAIYPYTTQDVGVLTSLPPPTDGPPVKRIQHVDHGPVDVWECETCGRHLGRYLTTELRLSNGPESPCSGLTFKDILISGYVKLSPDTSQTSSDTHMPHIDSDLEEDCEATEQHRQKLPHQHTSGLLRGLQAERIPFDVIRKGDHSLIRELAQPSENRVQVADPECIMGLERAVVVVIGTDDVDATVPRYVDPWCDVIARCLSQLVIIAGTESRVDDLSGFGKLSLHST</sequence>
<protein>
    <recommendedName>
        <fullName evidence="4">NERD domain-containing protein</fullName>
    </recommendedName>
</protein>
<dbReference type="Proteomes" id="UP001519460">
    <property type="component" value="Unassembled WGS sequence"/>
</dbReference>
<name>A0ABD0LC42_9CAEN</name>
<evidence type="ECO:0000313" key="2">
    <source>
        <dbReference type="EMBL" id="KAK7497147.1"/>
    </source>
</evidence>
<accession>A0ABD0LC42</accession>
<evidence type="ECO:0000313" key="3">
    <source>
        <dbReference type="Proteomes" id="UP001519460"/>
    </source>
</evidence>
<proteinExistence type="predicted"/>